<sequence length="115" mass="12205">MTAYRDQYASLFNAGQNVVVIGISNDSAEDLGSWLHDADFPFVFASDASNNGQTYANFGGGLRGNNMVDSRAVIVVGPDGRIAGAVESFNQNDPMAYEELGGIIDQVTPEPSGDR</sequence>
<proteinExistence type="predicted"/>
<dbReference type="GO" id="GO:0016491">
    <property type="term" value="F:oxidoreductase activity"/>
    <property type="evidence" value="ECO:0007669"/>
    <property type="project" value="InterPro"/>
</dbReference>
<dbReference type="AlphaFoldDB" id="A0A383C928"/>
<dbReference type="InterPro" id="IPR000866">
    <property type="entry name" value="AhpC/TSA"/>
</dbReference>
<accession>A0A383C928</accession>
<dbReference type="InterPro" id="IPR036249">
    <property type="entry name" value="Thioredoxin-like_sf"/>
</dbReference>
<gene>
    <name evidence="2" type="ORF">METZ01_LOCUS480972</name>
</gene>
<dbReference type="Gene3D" id="3.40.30.10">
    <property type="entry name" value="Glutaredoxin"/>
    <property type="match status" value="1"/>
</dbReference>
<dbReference type="SUPFAM" id="SSF52833">
    <property type="entry name" value="Thioredoxin-like"/>
    <property type="match status" value="1"/>
</dbReference>
<evidence type="ECO:0000259" key="1">
    <source>
        <dbReference type="Pfam" id="PF00578"/>
    </source>
</evidence>
<dbReference type="Pfam" id="PF00578">
    <property type="entry name" value="AhpC-TSA"/>
    <property type="match status" value="1"/>
</dbReference>
<feature type="domain" description="Alkyl hydroperoxide reductase subunit C/ Thiol specific antioxidant" evidence="1">
    <location>
        <begin position="2"/>
        <end position="83"/>
    </location>
</feature>
<evidence type="ECO:0000313" key="2">
    <source>
        <dbReference type="EMBL" id="SVE28118.1"/>
    </source>
</evidence>
<dbReference type="GO" id="GO:0016209">
    <property type="term" value="F:antioxidant activity"/>
    <property type="evidence" value="ECO:0007669"/>
    <property type="project" value="InterPro"/>
</dbReference>
<protein>
    <recommendedName>
        <fullName evidence="1">Alkyl hydroperoxide reductase subunit C/ Thiol specific antioxidant domain-containing protein</fullName>
    </recommendedName>
</protein>
<reference evidence="2" key="1">
    <citation type="submission" date="2018-05" db="EMBL/GenBank/DDBJ databases">
        <authorList>
            <person name="Lanie J.A."/>
            <person name="Ng W.-L."/>
            <person name="Kazmierczak K.M."/>
            <person name="Andrzejewski T.M."/>
            <person name="Davidsen T.M."/>
            <person name="Wayne K.J."/>
            <person name="Tettelin H."/>
            <person name="Glass J.I."/>
            <person name="Rusch D."/>
            <person name="Podicherti R."/>
            <person name="Tsui H.-C.T."/>
            <person name="Winkler M.E."/>
        </authorList>
    </citation>
    <scope>NUCLEOTIDE SEQUENCE</scope>
</reference>
<dbReference type="EMBL" id="UINC01206470">
    <property type="protein sequence ID" value="SVE28118.1"/>
    <property type="molecule type" value="Genomic_DNA"/>
</dbReference>
<name>A0A383C928_9ZZZZ</name>
<organism evidence="2">
    <name type="scientific">marine metagenome</name>
    <dbReference type="NCBI Taxonomy" id="408172"/>
    <lineage>
        <taxon>unclassified sequences</taxon>
        <taxon>metagenomes</taxon>
        <taxon>ecological metagenomes</taxon>
    </lineage>
</organism>